<proteinExistence type="predicted"/>
<dbReference type="Proteomes" id="UP001163046">
    <property type="component" value="Unassembled WGS sequence"/>
</dbReference>
<sequence length="230" mass="26201">MTGKLLNGSLKEQRLETSNYRCEGISPGGDITHSLEGDVRHSMGGRLQAFLWVDFREETSGIPWGETSGILGGEASGIPWGRLQAFLWVDFRGRLQAFPGRRLQAFPGEDFRYFRPRCFNGEQYCLSNKSCVPESEICQSTNKKKCQPLEIFCIFRRRCIANTTETRKTCVPLAPYQTNAPRADYELVSENRIMIGTLGHHIKSLPAEEQPSVKTRRCPRLDIRWWGARV</sequence>
<comment type="caution">
    <text evidence="1">The sequence shown here is derived from an EMBL/GenBank/DDBJ whole genome shotgun (WGS) entry which is preliminary data.</text>
</comment>
<dbReference type="EMBL" id="MU826829">
    <property type="protein sequence ID" value="KAJ7373995.1"/>
    <property type="molecule type" value="Genomic_DNA"/>
</dbReference>
<name>A0A9X0CSG0_9CNID</name>
<organism evidence="1 2">
    <name type="scientific">Desmophyllum pertusum</name>
    <dbReference type="NCBI Taxonomy" id="174260"/>
    <lineage>
        <taxon>Eukaryota</taxon>
        <taxon>Metazoa</taxon>
        <taxon>Cnidaria</taxon>
        <taxon>Anthozoa</taxon>
        <taxon>Hexacorallia</taxon>
        <taxon>Scleractinia</taxon>
        <taxon>Caryophylliina</taxon>
        <taxon>Caryophylliidae</taxon>
        <taxon>Desmophyllum</taxon>
    </lineage>
</organism>
<gene>
    <name evidence="1" type="ORF">OS493_009323</name>
</gene>
<evidence type="ECO:0000313" key="1">
    <source>
        <dbReference type="EMBL" id="KAJ7373995.1"/>
    </source>
</evidence>
<keyword evidence="2" id="KW-1185">Reference proteome</keyword>
<evidence type="ECO:0000313" key="2">
    <source>
        <dbReference type="Proteomes" id="UP001163046"/>
    </source>
</evidence>
<accession>A0A9X0CSG0</accession>
<reference evidence="1" key="1">
    <citation type="submission" date="2023-01" db="EMBL/GenBank/DDBJ databases">
        <title>Genome assembly of the deep-sea coral Lophelia pertusa.</title>
        <authorList>
            <person name="Herrera S."/>
            <person name="Cordes E."/>
        </authorList>
    </citation>
    <scope>NUCLEOTIDE SEQUENCE</scope>
    <source>
        <strain evidence="1">USNM1676648</strain>
        <tissue evidence="1">Polyp</tissue>
    </source>
</reference>
<dbReference type="AlphaFoldDB" id="A0A9X0CSG0"/>
<protein>
    <submittedName>
        <fullName evidence="1">Uncharacterized protein</fullName>
    </submittedName>
</protein>